<sequence length="396" mass="44437">MNAVLRKLGKKRKPIRVIYVSTYIPQKCGIATFTKDVTNAINMLNPYALAEIMAVIKQGENPDFPWEVKYKIEKENLNSYLEAAKYINNSGANAVMMEFEFGIFGGNCGEYVIAFVKAIKKPVIITCHTIPEDPGSTYGNVLRKLCLLVSGVVVMMEQSEKKLVADYGVERKKIVVIPHGTPDLPFTTTDRFKKNKGLGGRFVLGNINLVSENKGLEYTIEAVAKVAEVIPEVLYLAIGQTHPGILADVGEKYRNFLKQRVKELGIQKNVRFVNEYVSLENLVVWLQTMDVYITPYLDPQQSSSGALAYALGAGKSCISTPYSYAEEVLAKGRGVLVPFRDSQAIAKAVIDLYENKNRKMLAQKRVYEYGRHMTWSAVALQHLDMFEMVIKRNKLK</sequence>
<protein>
    <submittedName>
        <fullName evidence="2">Glycosyl transferase family 1</fullName>
    </submittedName>
</protein>
<evidence type="ECO:0000313" key="3">
    <source>
        <dbReference type="Proteomes" id="UP000229336"/>
    </source>
</evidence>
<feature type="domain" description="Glycosyl transferase family 1" evidence="1">
    <location>
        <begin position="195"/>
        <end position="370"/>
    </location>
</feature>
<organism evidence="2 3">
    <name type="scientific">Candidatus Shapirobacteria bacterium CG_4_10_14_0_2_um_filter_40_12</name>
    <dbReference type="NCBI Taxonomy" id="1974871"/>
    <lineage>
        <taxon>Bacteria</taxon>
        <taxon>Candidatus Shapironibacteriota</taxon>
    </lineage>
</organism>
<dbReference type="GO" id="GO:0016757">
    <property type="term" value="F:glycosyltransferase activity"/>
    <property type="evidence" value="ECO:0007669"/>
    <property type="project" value="InterPro"/>
</dbReference>
<gene>
    <name evidence="2" type="ORF">COY20_01570</name>
</gene>
<dbReference type="CDD" id="cd03822">
    <property type="entry name" value="GT4_mannosyltransferase-like"/>
    <property type="match status" value="1"/>
</dbReference>
<evidence type="ECO:0000313" key="2">
    <source>
        <dbReference type="EMBL" id="PIZ59870.1"/>
    </source>
</evidence>
<accession>A0A2M7TTL9</accession>
<dbReference type="InterPro" id="IPR001296">
    <property type="entry name" value="Glyco_trans_1"/>
</dbReference>
<dbReference type="Pfam" id="PF00534">
    <property type="entry name" value="Glycos_transf_1"/>
    <property type="match status" value="1"/>
</dbReference>
<evidence type="ECO:0000259" key="1">
    <source>
        <dbReference type="Pfam" id="PF00534"/>
    </source>
</evidence>
<comment type="caution">
    <text evidence="2">The sequence shown here is derived from an EMBL/GenBank/DDBJ whole genome shotgun (WGS) entry which is preliminary data.</text>
</comment>
<keyword evidence="2" id="KW-0808">Transferase</keyword>
<reference evidence="3" key="1">
    <citation type="submission" date="2017-09" db="EMBL/GenBank/DDBJ databases">
        <title>Depth-based differentiation of microbial function through sediment-hosted aquifers and enrichment of novel symbionts in the deep terrestrial subsurface.</title>
        <authorList>
            <person name="Probst A.J."/>
            <person name="Ladd B."/>
            <person name="Jarett J.K."/>
            <person name="Geller-Mcgrath D.E."/>
            <person name="Sieber C.M.K."/>
            <person name="Emerson J.B."/>
            <person name="Anantharaman K."/>
            <person name="Thomas B.C."/>
            <person name="Malmstrom R."/>
            <person name="Stieglmeier M."/>
            <person name="Klingl A."/>
            <person name="Woyke T."/>
            <person name="Ryan C.M."/>
            <person name="Banfield J.F."/>
        </authorList>
    </citation>
    <scope>NUCLEOTIDE SEQUENCE [LARGE SCALE GENOMIC DNA]</scope>
</reference>
<dbReference type="Gene3D" id="3.40.50.2000">
    <property type="entry name" value="Glycogen Phosphorylase B"/>
    <property type="match status" value="2"/>
</dbReference>
<dbReference type="EMBL" id="PFNX01000034">
    <property type="protein sequence ID" value="PIZ59870.1"/>
    <property type="molecule type" value="Genomic_DNA"/>
</dbReference>
<proteinExistence type="predicted"/>
<name>A0A2M7TTL9_9BACT</name>
<dbReference type="AlphaFoldDB" id="A0A2M7TTL9"/>
<dbReference type="SUPFAM" id="SSF53756">
    <property type="entry name" value="UDP-Glycosyltransferase/glycogen phosphorylase"/>
    <property type="match status" value="1"/>
</dbReference>
<dbReference type="PANTHER" id="PTHR12526:SF572">
    <property type="entry name" value="BLL5144 PROTEIN"/>
    <property type="match status" value="1"/>
</dbReference>
<dbReference type="PANTHER" id="PTHR12526">
    <property type="entry name" value="GLYCOSYLTRANSFERASE"/>
    <property type="match status" value="1"/>
</dbReference>
<dbReference type="Proteomes" id="UP000229336">
    <property type="component" value="Unassembled WGS sequence"/>
</dbReference>